<proteinExistence type="predicted"/>
<feature type="domain" description="Ig-like" evidence="11">
    <location>
        <begin position="426"/>
        <end position="461"/>
    </location>
</feature>
<dbReference type="PANTHER" id="PTHR11973:SF18">
    <property type="entry name" value="CELL SURFACE GLYCOPROTEIN MUC18"/>
    <property type="match status" value="1"/>
</dbReference>
<keyword evidence="2 9" id="KW-0812">Transmembrane</keyword>
<feature type="domain" description="Ig-like" evidence="11">
    <location>
        <begin position="341"/>
        <end position="419"/>
    </location>
</feature>
<dbReference type="InterPro" id="IPR013162">
    <property type="entry name" value="CD80_C2-set"/>
</dbReference>
<dbReference type="Gene3D" id="2.60.40.10">
    <property type="entry name" value="Immunoglobulins"/>
    <property type="match status" value="5"/>
</dbReference>
<dbReference type="SUPFAM" id="SSF48726">
    <property type="entry name" value="Immunoglobulin"/>
    <property type="match status" value="4"/>
</dbReference>
<dbReference type="Pfam" id="PF07686">
    <property type="entry name" value="V-set"/>
    <property type="match status" value="1"/>
</dbReference>
<keyword evidence="8" id="KW-0393">Immunoglobulin domain</keyword>
<dbReference type="PANTHER" id="PTHR11973">
    <property type="entry name" value="CELL SURFACE GLYCOPROTEIN MUC18-RELATED"/>
    <property type="match status" value="1"/>
</dbReference>
<dbReference type="InterPro" id="IPR003599">
    <property type="entry name" value="Ig_sub"/>
</dbReference>
<feature type="domain" description="Ig-like" evidence="11">
    <location>
        <begin position="248"/>
        <end position="333"/>
    </location>
</feature>
<keyword evidence="4 9" id="KW-1133">Transmembrane helix</keyword>
<evidence type="ECO:0000256" key="8">
    <source>
        <dbReference type="ARBA" id="ARBA00023319"/>
    </source>
</evidence>
<dbReference type="Pfam" id="PF13927">
    <property type="entry name" value="Ig_3"/>
    <property type="match status" value="1"/>
</dbReference>
<keyword evidence="7" id="KW-0325">Glycoprotein</keyword>
<reference evidence="12 13" key="1">
    <citation type="submission" date="2019-02" db="EMBL/GenBank/DDBJ databases">
        <title>Opniocepnalus argus genome.</title>
        <authorList>
            <person name="Zhou C."/>
            <person name="Xiao S."/>
        </authorList>
    </citation>
    <scope>NUCLEOTIDE SEQUENCE [LARGE SCALE GENOMIC DNA]</scope>
    <source>
        <strain evidence="12">OARG1902GOOAL</strain>
        <tissue evidence="12">Muscle</tissue>
    </source>
</reference>
<keyword evidence="3" id="KW-0677">Repeat</keyword>
<dbReference type="Pfam" id="PF13895">
    <property type="entry name" value="Ig_2"/>
    <property type="match status" value="1"/>
</dbReference>
<gene>
    <name evidence="12" type="ORF">EXN66_Car016242</name>
</gene>
<feature type="domain" description="Ig-like" evidence="11">
    <location>
        <begin position="140"/>
        <end position="242"/>
    </location>
</feature>
<evidence type="ECO:0000256" key="10">
    <source>
        <dbReference type="SAM" id="SignalP"/>
    </source>
</evidence>
<dbReference type="InterPro" id="IPR003598">
    <property type="entry name" value="Ig_sub2"/>
</dbReference>
<evidence type="ECO:0000256" key="9">
    <source>
        <dbReference type="SAM" id="Phobius"/>
    </source>
</evidence>
<evidence type="ECO:0000256" key="3">
    <source>
        <dbReference type="ARBA" id="ARBA00022737"/>
    </source>
</evidence>
<dbReference type="GO" id="GO:0005055">
    <property type="term" value="F:laminin receptor activity"/>
    <property type="evidence" value="ECO:0007669"/>
    <property type="project" value="TreeGrafter"/>
</dbReference>
<dbReference type="CDD" id="cd00098">
    <property type="entry name" value="IgC1"/>
    <property type="match status" value="1"/>
</dbReference>
<dbReference type="InterPro" id="IPR007110">
    <property type="entry name" value="Ig-like_dom"/>
</dbReference>
<dbReference type="Pfam" id="PF08205">
    <property type="entry name" value="C2-set_2"/>
    <property type="match status" value="1"/>
</dbReference>
<dbReference type="GO" id="GO:0005886">
    <property type="term" value="C:plasma membrane"/>
    <property type="evidence" value="ECO:0007669"/>
    <property type="project" value="TreeGrafter"/>
</dbReference>
<evidence type="ECO:0000313" key="13">
    <source>
        <dbReference type="Proteomes" id="UP000503349"/>
    </source>
</evidence>
<dbReference type="PROSITE" id="PS50835">
    <property type="entry name" value="IG_LIKE"/>
    <property type="match status" value="5"/>
</dbReference>
<keyword evidence="10" id="KW-0732">Signal</keyword>
<evidence type="ECO:0000259" key="11">
    <source>
        <dbReference type="PROSITE" id="PS50835"/>
    </source>
</evidence>
<dbReference type="SMART" id="SM00408">
    <property type="entry name" value="IGc2"/>
    <property type="match status" value="2"/>
</dbReference>
<dbReference type="CDD" id="cd00096">
    <property type="entry name" value="Ig"/>
    <property type="match status" value="1"/>
</dbReference>
<feature type="signal peptide" evidence="10">
    <location>
        <begin position="1"/>
        <end position="23"/>
    </location>
</feature>
<feature type="domain" description="Ig-like" evidence="11">
    <location>
        <begin position="19"/>
        <end position="137"/>
    </location>
</feature>
<feature type="chain" id="PRO_5026296612" evidence="10">
    <location>
        <begin position="24"/>
        <end position="620"/>
    </location>
</feature>
<dbReference type="EMBL" id="CM015726">
    <property type="protein sequence ID" value="KAF3700555.1"/>
    <property type="molecule type" value="Genomic_DNA"/>
</dbReference>
<dbReference type="AlphaFoldDB" id="A0A6G1QDC8"/>
<dbReference type="SMART" id="SM00409">
    <property type="entry name" value="IG"/>
    <property type="match status" value="4"/>
</dbReference>
<evidence type="ECO:0000256" key="1">
    <source>
        <dbReference type="ARBA" id="ARBA00004479"/>
    </source>
</evidence>
<keyword evidence="6" id="KW-1015">Disulfide bond</keyword>
<evidence type="ECO:0000313" key="12">
    <source>
        <dbReference type="EMBL" id="KAF3700555.1"/>
    </source>
</evidence>
<comment type="subcellular location">
    <subcellularLocation>
        <location evidence="1">Membrane</location>
        <topology evidence="1">Single-pass type I membrane protein</topology>
    </subcellularLocation>
</comment>
<reference evidence="13" key="2">
    <citation type="submission" date="2019-02" db="EMBL/GenBank/DDBJ databases">
        <title>Opniocepnalus argus Var Kimnra genome.</title>
        <authorList>
            <person name="Zhou C."/>
            <person name="Xiao S."/>
        </authorList>
    </citation>
    <scope>NUCLEOTIDE SEQUENCE [LARGE SCALE GENOMIC DNA]</scope>
</reference>
<dbReference type="InterPro" id="IPR013783">
    <property type="entry name" value="Ig-like_fold"/>
</dbReference>
<accession>A0A6G1QDC8</accession>
<evidence type="ECO:0000256" key="4">
    <source>
        <dbReference type="ARBA" id="ARBA00022989"/>
    </source>
</evidence>
<dbReference type="InterPro" id="IPR036179">
    <property type="entry name" value="Ig-like_dom_sf"/>
</dbReference>
<evidence type="ECO:0000256" key="5">
    <source>
        <dbReference type="ARBA" id="ARBA00023136"/>
    </source>
</evidence>
<feature type="transmembrane region" description="Helical" evidence="9">
    <location>
        <begin position="531"/>
        <end position="554"/>
    </location>
</feature>
<organism evidence="12 13">
    <name type="scientific">Channa argus</name>
    <name type="common">Northern snakehead</name>
    <name type="synonym">Ophicephalus argus</name>
    <dbReference type="NCBI Taxonomy" id="215402"/>
    <lineage>
        <taxon>Eukaryota</taxon>
        <taxon>Metazoa</taxon>
        <taxon>Chordata</taxon>
        <taxon>Craniata</taxon>
        <taxon>Vertebrata</taxon>
        <taxon>Euteleostomi</taxon>
        <taxon>Actinopterygii</taxon>
        <taxon>Neopterygii</taxon>
        <taxon>Teleostei</taxon>
        <taxon>Neoteleostei</taxon>
        <taxon>Acanthomorphata</taxon>
        <taxon>Anabantaria</taxon>
        <taxon>Anabantiformes</taxon>
        <taxon>Channoidei</taxon>
        <taxon>Channidae</taxon>
        <taxon>Channa</taxon>
    </lineage>
</organism>
<dbReference type="InterPro" id="IPR051116">
    <property type="entry name" value="Surface_Rcpt/Adhesion_Mol"/>
</dbReference>
<name>A0A6G1QDC8_CHAAH</name>
<keyword evidence="13" id="KW-1185">Reference proteome</keyword>
<evidence type="ECO:0000256" key="2">
    <source>
        <dbReference type="ARBA" id="ARBA00022692"/>
    </source>
</evidence>
<keyword evidence="5 9" id="KW-0472">Membrane</keyword>
<sequence>MAFLKRTFVVFLLIYMAWTKVELTTQETVEVYLGDSAQILCQYNVTDGNNQPSDLFVQWFVTSDIRVSRKLIFYGDDKKQKVVDNTDYSDRINVTLDHQEAQLTIQNVQLSDNRQFICHVQEKVFGFAVVTTDLRVFAPPDAPVIKDVMTGISVTNEMPSKVASCEVRNSFPEPNITWYKNSMPLMSSAGHANVSRDPRGFFSVQSTLEYKAVREDEDAYFSCEVSFFVPGGVRTLESNSINITVYYPSTKVEMWRELPQGLVKEGDTVELRCRGDGNPPPSFIFHRKQDQDVDLESSGHVLILSPVSRNHSGIYQCRPLDSDEYADVKGEIQLPVHYLDPAVVVPKDSEVMLKGEDLTATCNALSSLKTHTVWYKDGKQVGTGNTLHLQDATYGTTGQYHCEVSAPSFPALHSSGSVHIIVRGGPQLVGEDQEVQLEEAIGRMVNLSCEAEGSPLPSISWNIIGTQNWKEVVRKSNEYVAQSVVSVNVTSDIRALCNVCNDVGTEVKAFNIKAIPSVTTPAPFTPAKGSGVIIVVIILCLLLLAISSVLYFLYRKGIIPPGRSGNLDITSERTPKDDVIEMVTLQRLLASFQSLRVCGFERANASALGSFLAVDVYRAT</sequence>
<evidence type="ECO:0000256" key="6">
    <source>
        <dbReference type="ARBA" id="ARBA00023157"/>
    </source>
</evidence>
<evidence type="ECO:0000256" key="7">
    <source>
        <dbReference type="ARBA" id="ARBA00023180"/>
    </source>
</evidence>
<dbReference type="Proteomes" id="UP000503349">
    <property type="component" value="Chromosome 15"/>
</dbReference>
<dbReference type="InterPro" id="IPR013106">
    <property type="entry name" value="Ig_V-set"/>
</dbReference>
<protein>
    <submittedName>
        <fullName evidence="12">Cell surface glycoprotein MUC18</fullName>
    </submittedName>
</protein>